<dbReference type="AlphaFoldDB" id="A0A914HVT6"/>
<dbReference type="Pfam" id="PF01682">
    <property type="entry name" value="DB"/>
    <property type="match status" value="1"/>
</dbReference>
<dbReference type="PANTHER" id="PTHR46705:SF2">
    <property type="entry name" value="DOMAIN OF UNKNOWN FUNCTION DB DOMAIN-CONTAINING PROTEIN"/>
    <property type="match status" value="1"/>
</dbReference>
<feature type="compositionally biased region" description="Basic and acidic residues" evidence="2">
    <location>
        <begin position="383"/>
        <end position="393"/>
    </location>
</feature>
<feature type="region of interest" description="Disordered" evidence="2">
    <location>
        <begin position="383"/>
        <end position="424"/>
    </location>
</feature>
<keyword evidence="1" id="KW-0175">Coiled coil</keyword>
<proteinExistence type="predicted"/>
<keyword evidence="5" id="KW-1185">Reference proteome</keyword>
<accession>A0A914HVT6</accession>
<evidence type="ECO:0000313" key="6">
    <source>
        <dbReference type="WBParaSite" id="Gr19_v10_g5137.t1"/>
    </source>
</evidence>
<dbReference type="Proteomes" id="UP000887572">
    <property type="component" value="Unplaced"/>
</dbReference>
<evidence type="ECO:0000256" key="2">
    <source>
        <dbReference type="SAM" id="MobiDB-lite"/>
    </source>
</evidence>
<dbReference type="WBParaSite" id="Gr19_v10_g5137.t1">
    <property type="protein sequence ID" value="Gr19_v10_g5137.t1"/>
    <property type="gene ID" value="Gr19_v10_g5137"/>
</dbReference>
<keyword evidence="3" id="KW-1133">Transmembrane helix</keyword>
<reference evidence="6" key="1">
    <citation type="submission" date="2022-11" db="UniProtKB">
        <authorList>
            <consortium name="WormBaseParasite"/>
        </authorList>
    </citation>
    <scope>IDENTIFICATION</scope>
</reference>
<feature type="coiled-coil region" evidence="1">
    <location>
        <begin position="464"/>
        <end position="491"/>
    </location>
</feature>
<evidence type="ECO:0000259" key="4">
    <source>
        <dbReference type="Pfam" id="PF01682"/>
    </source>
</evidence>
<evidence type="ECO:0000313" key="5">
    <source>
        <dbReference type="Proteomes" id="UP000887572"/>
    </source>
</evidence>
<name>A0A914HVT6_GLORO</name>
<evidence type="ECO:0000256" key="3">
    <source>
        <dbReference type="SAM" id="Phobius"/>
    </source>
</evidence>
<keyword evidence="3" id="KW-0812">Transmembrane</keyword>
<evidence type="ECO:0000256" key="1">
    <source>
        <dbReference type="SAM" id="Coils"/>
    </source>
</evidence>
<feature type="compositionally biased region" description="Polar residues" evidence="2">
    <location>
        <begin position="404"/>
        <end position="413"/>
    </location>
</feature>
<feature type="transmembrane region" description="Helical" evidence="3">
    <location>
        <begin position="82"/>
        <end position="105"/>
    </location>
</feature>
<keyword evidence="3" id="KW-0472">Membrane</keyword>
<dbReference type="InterPro" id="IPR002602">
    <property type="entry name" value="DB"/>
</dbReference>
<feature type="domain" description="Domain of unknown function DB" evidence="4">
    <location>
        <begin position="165"/>
        <end position="260"/>
    </location>
</feature>
<dbReference type="PANTHER" id="PTHR46705">
    <property type="entry name" value="PROTEIN CBG09805"/>
    <property type="match status" value="1"/>
</dbReference>
<organism evidence="5 6">
    <name type="scientific">Globodera rostochiensis</name>
    <name type="common">Golden nematode worm</name>
    <name type="synonym">Heterodera rostochiensis</name>
    <dbReference type="NCBI Taxonomy" id="31243"/>
    <lineage>
        <taxon>Eukaryota</taxon>
        <taxon>Metazoa</taxon>
        <taxon>Ecdysozoa</taxon>
        <taxon>Nematoda</taxon>
        <taxon>Chromadorea</taxon>
        <taxon>Rhabditida</taxon>
        <taxon>Tylenchina</taxon>
        <taxon>Tylenchomorpha</taxon>
        <taxon>Tylenchoidea</taxon>
        <taxon>Heteroderidae</taxon>
        <taxon>Heteroderinae</taxon>
        <taxon>Globodera</taxon>
    </lineage>
</organism>
<protein>
    <recommendedName>
        <fullName evidence="4">Domain of unknown function DB domain-containing protein</fullName>
    </recommendedName>
</protein>
<sequence length="503" mass="56262">MLGTAFDNNFNDSANQNKMLKSEEKKQLRVIRQPQRLGMIVTVEPKNEAGNNISTRTYSPGTDLLMEQHQMKKSARYNSYRIFALGFLATVFLLLIICANVQMAFAANRQLTPEELVELCPDEKEFCYATALLGNCFGKSVKTKLLAKQCKCSCESAHHRRIQNCCRTVGDRDMNFCLPLCGYNTSVNELGSGLGLKCVSQLTTWAYCAGDANDNTKCCRGKGVEDECLSFCKGDVPTCDMQSIFSYQPCLVNLKKILECQMENLDNKTRRIGLIEAYNTALTDRPLGYFNCYRPFGTRTFGTLDISHIARTLNDSDSIKYYQSIPLVELTDGTNQSVAKGFGIEVVNSNFEIIQVIKAADQLFYKDKTLYTAIKPELIRSDKDHSTNVEHHQQKLKSGKRTDGQFSSAADNQKQNKDKECNNKSSKLQEVIGQAKKTVEEALGTSHGLSAECQQNSTDLCRELAKVRAENADLAKKLEAQEQRLRAIETLTKGIADKIGYSQ</sequence>